<comment type="caution">
    <text evidence="2">The sequence shown here is derived from an EMBL/GenBank/DDBJ whole genome shotgun (WGS) entry which is preliminary data.</text>
</comment>
<gene>
    <name evidence="2" type="ORF">IKC_06557</name>
</gene>
<dbReference type="Proteomes" id="UP000014028">
    <property type="component" value="Unassembled WGS sequence"/>
</dbReference>
<feature type="transmembrane region" description="Helical" evidence="1">
    <location>
        <begin position="12"/>
        <end position="31"/>
    </location>
</feature>
<dbReference type="RefSeq" id="WP_016124049.1">
    <property type="nucleotide sequence ID" value="NZ_KB976851.1"/>
</dbReference>
<dbReference type="AlphaFoldDB" id="A0A9W5VPF2"/>
<proteinExistence type="predicted"/>
<keyword evidence="1" id="KW-0472">Membrane</keyword>
<organism evidence="2 3">
    <name type="scientific">Bacillus cereus VD184</name>
    <dbReference type="NCBI Taxonomy" id="1053242"/>
    <lineage>
        <taxon>Bacteria</taxon>
        <taxon>Bacillati</taxon>
        <taxon>Bacillota</taxon>
        <taxon>Bacilli</taxon>
        <taxon>Bacillales</taxon>
        <taxon>Bacillaceae</taxon>
        <taxon>Bacillus</taxon>
        <taxon>Bacillus cereus group</taxon>
    </lineage>
</organism>
<name>A0A9W5VPF2_BACCE</name>
<reference evidence="2 3" key="1">
    <citation type="submission" date="2012-12" db="EMBL/GenBank/DDBJ databases">
        <title>The Genome Sequence of Bacillus cereus VD184.</title>
        <authorList>
            <consortium name="The Broad Institute Genome Sequencing Platform"/>
            <consortium name="The Broad Institute Genome Sequencing Center for Infectious Disease"/>
            <person name="Feldgarden M."/>
            <person name="Van der Auwera G.A."/>
            <person name="Mahillon J."/>
            <person name="Duprez V."/>
            <person name="Timmery S."/>
            <person name="Mattelet C."/>
            <person name="Dierick K."/>
            <person name="Sun M."/>
            <person name="Yu Z."/>
            <person name="Zhu L."/>
            <person name="Hu X."/>
            <person name="Shank E.B."/>
            <person name="Swiecicka I."/>
            <person name="Hansen B.M."/>
            <person name="Andrup L."/>
            <person name="Walker B."/>
            <person name="Young S.K."/>
            <person name="Zeng Q."/>
            <person name="Gargeya S."/>
            <person name="Fitzgerald M."/>
            <person name="Haas B."/>
            <person name="Abouelleil A."/>
            <person name="Alvarado L."/>
            <person name="Arachchi H.M."/>
            <person name="Berlin A.M."/>
            <person name="Chapman S.B."/>
            <person name="Dewar J."/>
            <person name="Goldberg J."/>
            <person name="Griggs A."/>
            <person name="Gujja S."/>
            <person name="Hansen M."/>
            <person name="Howarth C."/>
            <person name="Imamovic A."/>
            <person name="Larimer J."/>
            <person name="McCowan C."/>
            <person name="Murphy C."/>
            <person name="Neiman D."/>
            <person name="Pearson M."/>
            <person name="Priest M."/>
            <person name="Roberts A."/>
            <person name="Saif S."/>
            <person name="Shea T."/>
            <person name="Sisk P."/>
            <person name="Sykes S."/>
            <person name="Wortman J."/>
            <person name="Nusbaum C."/>
            <person name="Birren B."/>
        </authorList>
    </citation>
    <scope>NUCLEOTIDE SEQUENCE [LARGE SCALE GENOMIC DNA]</scope>
    <source>
        <strain evidence="2 3">VD184</strain>
    </source>
</reference>
<evidence type="ECO:0000313" key="3">
    <source>
        <dbReference type="Proteomes" id="UP000014028"/>
    </source>
</evidence>
<keyword evidence="1" id="KW-0812">Transmembrane</keyword>
<protein>
    <submittedName>
        <fullName evidence="2">Uncharacterized protein</fullName>
    </submittedName>
</protein>
<keyword evidence="1" id="KW-1133">Transmembrane helix</keyword>
<dbReference type="EMBL" id="AHFK01000112">
    <property type="protein sequence ID" value="EOQ01049.1"/>
    <property type="molecule type" value="Genomic_DNA"/>
</dbReference>
<evidence type="ECO:0000313" key="2">
    <source>
        <dbReference type="EMBL" id="EOQ01049.1"/>
    </source>
</evidence>
<evidence type="ECO:0000256" key="1">
    <source>
        <dbReference type="SAM" id="Phobius"/>
    </source>
</evidence>
<accession>A0A9W5VPF2</accession>
<sequence>MEGKFAGVGLKNILVLWMLFVLLTVMAKAILTKHPVRGLSEVVQAV</sequence>